<dbReference type="Proteomes" id="UP000008237">
    <property type="component" value="Unassembled WGS sequence"/>
</dbReference>
<dbReference type="EMBL" id="GL448520">
    <property type="protein sequence ID" value="EFN84443.1"/>
    <property type="molecule type" value="Genomic_DNA"/>
</dbReference>
<evidence type="ECO:0000256" key="12">
    <source>
        <dbReference type="PROSITE-ProRule" id="PRU00339"/>
    </source>
</evidence>
<evidence type="ECO:0000256" key="5">
    <source>
        <dbReference type="ARBA" id="ARBA00022490"/>
    </source>
</evidence>
<dbReference type="InterPro" id="IPR031545">
    <property type="entry name" value="SRP72_TPR-like"/>
</dbReference>
<evidence type="ECO:0000256" key="2">
    <source>
        <dbReference type="ARBA" id="ARBA00004496"/>
    </source>
</evidence>
<dbReference type="AlphaFoldDB" id="E2BIP9"/>
<dbReference type="PANTHER" id="PTHR14094">
    <property type="entry name" value="SIGNAL RECOGNITION PARTICLE 72"/>
    <property type="match status" value="1"/>
</dbReference>
<evidence type="ECO:0000256" key="13">
    <source>
        <dbReference type="SAM" id="MobiDB-lite"/>
    </source>
</evidence>
<evidence type="ECO:0000256" key="8">
    <source>
        <dbReference type="ARBA" id="ARBA00022824"/>
    </source>
</evidence>
<keyword evidence="16" id="KW-1185">Reference proteome</keyword>
<dbReference type="GO" id="GO:0006893">
    <property type="term" value="P:Golgi to plasma membrane transport"/>
    <property type="evidence" value="ECO:0007669"/>
    <property type="project" value="UniProtKB-ARBA"/>
</dbReference>
<evidence type="ECO:0000256" key="6">
    <source>
        <dbReference type="ARBA" id="ARBA00022737"/>
    </source>
</evidence>
<dbReference type="Pfam" id="PF09295">
    <property type="entry name" value="ChAPs"/>
    <property type="match status" value="1"/>
</dbReference>
<evidence type="ECO:0000313" key="16">
    <source>
        <dbReference type="Proteomes" id="UP000008237"/>
    </source>
</evidence>
<keyword evidence="9 11" id="KW-0733">Signal recognition particle</keyword>
<evidence type="ECO:0000256" key="10">
    <source>
        <dbReference type="ARBA" id="ARBA00023274"/>
    </source>
</evidence>
<dbReference type="FunCoup" id="E2BIP9">
    <property type="interactions" value="1094"/>
</dbReference>
<dbReference type="InterPro" id="IPR013699">
    <property type="entry name" value="Signal_recog_part_SRP72_RNA-bd"/>
</dbReference>
<dbReference type="Pfam" id="PF17004">
    <property type="entry name" value="SRP_TPR_like"/>
    <property type="match status" value="1"/>
</dbReference>
<evidence type="ECO:0000256" key="3">
    <source>
        <dbReference type="ARBA" id="ARBA00007676"/>
    </source>
</evidence>
<feature type="region of interest" description="Disordered" evidence="13">
    <location>
        <begin position="538"/>
        <end position="657"/>
    </location>
</feature>
<evidence type="ECO:0000256" key="4">
    <source>
        <dbReference type="ARBA" id="ARBA00018350"/>
    </source>
</evidence>
<evidence type="ECO:0000259" key="14">
    <source>
        <dbReference type="Pfam" id="PF08492"/>
    </source>
</evidence>
<dbReference type="Pfam" id="PF08492">
    <property type="entry name" value="SRP72"/>
    <property type="match status" value="1"/>
</dbReference>
<dbReference type="PANTHER" id="PTHR14094:SF9">
    <property type="entry name" value="SIGNAL RECOGNITION PARTICLE SUBUNIT SRP72"/>
    <property type="match status" value="1"/>
</dbReference>
<dbReference type="PIRSF" id="PIRSF038922">
    <property type="entry name" value="SRP72"/>
    <property type="match status" value="1"/>
</dbReference>
<dbReference type="InParanoid" id="E2BIP9"/>
<dbReference type="InterPro" id="IPR019734">
    <property type="entry name" value="TPR_rpt"/>
</dbReference>
<gene>
    <name evidence="15" type="ORF">EAI_15509</name>
</gene>
<dbReference type="InterPro" id="IPR015374">
    <property type="entry name" value="ChAPs"/>
</dbReference>
<reference evidence="15 16" key="1">
    <citation type="journal article" date="2010" name="Science">
        <title>Genomic comparison of the ants Camponotus floridanus and Harpegnathos saltator.</title>
        <authorList>
            <person name="Bonasio R."/>
            <person name="Zhang G."/>
            <person name="Ye C."/>
            <person name="Mutti N.S."/>
            <person name="Fang X."/>
            <person name="Qin N."/>
            <person name="Donahue G."/>
            <person name="Yang P."/>
            <person name="Li Q."/>
            <person name="Li C."/>
            <person name="Zhang P."/>
            <person name="Huang Z."/>
            <person name="Berger S.L."/>
            <person name="Reinberg D."/>
            <person name="Wang J."/>
            <person name="Liebig J."/>
        </authorList>
    </citation>
    <scope>NUCLEOTIDE SEQUENCE [LARGE SCALE GENOMIC DNA]</scope>
    <source>
        <strain evidence="15 16">R22 G/1</strain>
    </source>
</reference>
<dbReference type="GO" id="GO:0034044">
    <property type="term" value="C:exomer complex"/>
    <property type="evidence" value="ECO:0007669"/>
    <property type="project" value="UniProtKB-ARBA"/>
</dbReference>
<evidence type="ECO:0000256" key="11">
    <source>
        <dbReference type="PIRNR" id="PIRNR038922"/>
    </source>
</evidence>
<feature type="repeat" description="TPR" evidence="12">
    <location>
        <begin position="446"/>
        <end position="479"/>
    </location>
</feature>
<dbReference type="STRING" id="610380.E2BIP9"/>
<dbReference type="Gene3D" id="1.25.40.10">
    <property type="entry name" value="Tetratricopeptide repeat domain"/>
    <property type="match status" value="2"/>
</dbReference>
<sequence length="657" mass="74163">MASKESNLPVLYTELNKLGQNGDYERALKTANRILGISQDEEAALHCKIICYIQLSKFNEALQIIVKTPKLATNLEFEKGYCLYRLNQVSEALKVIDNVQNPSLKIKELKAQILYRLERYEECFAVYRDIIKNSHDEYEEERETNLAAVLGNLAIQDSTLEVPSLREHTYELMYNAACRLIAQGSKDDRTSLIEAEKKLKIAEKMCKEGLEEDGASEEEIENELGVIRVQLGYCLQLQGREKEAQALYTAALKAKPDDIALVAVASNNLVCLNKDQNVFDSKKRMKSATHESLEHKLTSRQRRNIAYNQCLLAFFTDQGEQCHQLCNNLAKDHVTLAADAMFVKAVQLSKEGKAIDAMKLLTQHAVGEKELPMKLASVQVLLSQEKRQEAIAVLENLNERDRSLPGIVSALVTLHMADNNRERASDILKNAVAYYKKNKETNKNLGELWRQAANFYLRSGELKIAADILQELIDASPSDVKTLAQLVVAYVQFCPTKAQALSKRLPPLHDLAETIDVDALESSNWVIGTKVVKKKIEPSPGKPILDAIQKKQKKKRKRKGKLPKNHDPNIPPDPERWLPRHERSGFRKKRDRRNRDAAMKGTQGAATGASDLYDITKMPANTKPSPNPRHSPAVETSGPRQQQRKVQQKKKKKGSKW</sequence>
<dbReference type="KEGG" id="hst:105183258"/>
<dbReference type="GO" id="GO:0005783">
    <property type="term" value="C:endoplasmic reticulum"/>
    <property type="evidence" value="ECO:0007669"/>
    <property type="project" value="UniProtKB-SubCell"/>
</dbReference>
<keyword evidence="7 12" id="KW-0802">TPR repeat</keyword>
<feature type="domain" description="Signal recognition particle SRP72 subunit RNA-binding" evidence="14">
    <location>
        <begin position="533"/>
        <end position="588"/>
    </location>
</feature>
<dbReference type="InterPro" id="IPR011990">
    <property type="entry name" value="TPR-like_helical_dom_sf"/>
</dbReference>
<dbReference type="GO" id="GO:0043022">
    <property type="term" value="F:ribosome binding"/>
    <property type="evidence" value="ECO:0007669"/>
    <property type="project" value="TreeGrafter"/>
</dbReference>
<dbReference type="PROSITE" id="PS50005">
    <property type="entry name" value="TPR"/>
    <property type="match status" value="1"/>
</dbReference>
<feature type="compositionally biased region" description="Basic residues" evidence="13">
    <location>
        <begin position="550"/>
        <end position="563"/>
    </location>
</feature>
<keyword evidence="8" id="KW-0256">Endoplasmic reticulum</keyword>
<organism evidence="16">
    <name type="scientific">Harpegnathos saltator</name>
    <name type="common">Jerdon's jumping ant</name>
    <dbReference type="NCBI Taxonomy" id="610380"/>
    <lineage>
        <taxon>Eukaryota</taxon>
        <taxon>Metazoa</taxon>
        <taxon>Ecdysozoa</taxon>
        <taxon>Arthropoda</taxon>
        <taxon>Hexapoda</taxon>
        <taxon>Insecta</taxon>
        <taxon>Pterygota</taxon>
        <taxon>Neoptera</taxon>
        <taxon>Endopterygota</taxon>
        <taxon>Hymenoptera</taxon>
        <taxon>Apocrita</taxon>
        <taxon>Aculeata</taxon>
        <taxon>Formicoidea</taxon>
        <taxon>Formicidae</taxon>
        <taxon>Ponerinae</taxon>
        <taxon>Ponerini</taxon>
        <taxon>Harpegnathos</taxon>
    </lineage>
</organism>
<feature type="compositionally biased region" description="Basic residues" evidence="13">
    <location>
        <begin position="642"/>
        <end position="657"/>
    </location>
</feature>
<feature type="compositionally biased region" description="Basic and acidic residues" evidence="13">
    <location>
        <begin position="573"/>
        <end position="585"/>
    </location>
</feature>
<dbReference type="GO" id="GO:0005786">
    <property type="term" value="C:signal recognition particle, endoplasmic reticulum targeting"/>
    <property type="evidence" value="ECO:0007669"/>
    <property type="project" value="UniProtKB-UniRule"/>
</dbReference>
<name>E2BIP9_HARSA</name>
<protein>
    <recommendedName>
        <fullName evidence="4 11">Signal recognition particle subunit SRP72</fullName>
    </recommendedName>
</protein>
<evidence type="ECO:0000313" key="15">
    <source>
        <dbReference type="EMBL" id="EFN84443.1"/>
    </source>
</evidence>
<comment type="function">
    <text evidence="11">Component of the signal recognition particle (SRP) complex, a ribonucleoprotein complex that mediates the cotranslational targeting of secretory and membrane proteins to the endoplasmic reticulum (ER).</text>
</comment>
<dbReference type="GO" id="GO:0008312">
    <property type="term" value="F:7S RNA binding"/>
    <property type="evidence" value="ECO:0007669"/>
    <property type="project" value="InterPro"/>
</dbReference>
<evidence type="ECO:0000256" key="1">
    <source>
        <dbReference type="ARBA" id="ARBA00004240"/>
    </source>
</evidence>
<dbReference type="FunFam" id="1.25.40.10:FF:000062">
    <property type="entry name" value="Signal recognition particle subunit SRP72"/>
    <property type="match status" value="1"/>
</dbReference>
<evidence type="ECO:0000256" key="9">
    <source>
        <dbReference type="ARBA" id="ARBA00023135"/>
    </source>
</evidence>
<comment type="similarity">
    <text evidence="3 11">Belongs to the SRP72 family.</text>
</comment>
<dbReference type="PhylomeDB" id="E2BIP9"/>
<keyword evidence="6" id="KW-0677">Repeat</keyword>
<evidence type="ECO:0000256" key="7">
    <source>
        <dbReference type="ARBA" id="ARBA00022803"/>
    </source>
</evidence>
<keyword evidence="10 11" id="KW-0687">Ribonucleoprotein</keyword>
<dbReference type="OrthoDB" id="5421607at2759"/>
<accession>E2BIP9</accession>
<keyword evidence="5 11" id="KW-0963">Cytoplasm</keyword>
<dbReference type="OMA" id="NDMKVLA"/>
<comment type="subcellular location">
    <subcellularLocation>
        <location evidence="2 11">Cytoplasm</location>
    </subcellularLocation>
    <subcellularLocation>
        <location evidence="1">Endoplasmic reticulum</location>
    </subcellularLocation>
</comment>
<dbReference type="GO" id="GO:0006614">
    <property type="term" value="P:SRP-dependent cotranslational protein targeting to membrane"/>
    <property type="evidence" value="ECO:0007669"/>
    <property type="project" value="UniProtKB-UniRule"/>
</dbReference>
<proteinExistence type="inferred from homology"/>
<dbReference type="InterPro" id="IPR026270">
    <property type="entry name" value="SRP72"/>
</dbReference>
<dbReference type="SUPFAM" id="SSF48452">
    <property type="entry name" value="TPR-like"/>
    <property type="match status" value="1"/>
</dbReference>
<dbReference type="SMART" id="SM00028">
    <property type="entry name" value="TPR"/>
    <property type="match status" value="3"/>
</dbReference>